<keyword evidence="1" id="KW-0695">RNA-directed DNA polymerase</keyword>
<evidence type="ECO:0000313" key="1">
    <source>
        <dbReference type="EMBL" id="GJT40663.1"/>
    </source>
</evidence>
<keyword evidence="1" id="KW-0808">Transferase</keyword>
<organism evidence="1 2">
    <name type="scientific">Tanacetum coccineum</name>
    <dbReference type="NCBI Taxonomy" id="301880"/>
    <lineage>
        <taxon>Eukaryota</taxon>
        <taxon>Viridiplantae</taxon>
        <taxon>Streptophyta</taxon>
        <taxon>Embryophyta</taxon>
        <taxon>Tracheophyta</taxon>
        <taxon>Spermatophyta</taxon>
        <taxon>Magnoliopsida</taxon>
        <taxon>eudicotyledons</taxon>
        <taxon>Gunneridae</taxon>
        <taxon>Pentapetalae</taxon>
        <taxon>asterids</taxon>
        <taxon>campanulids</taxon>
        <taxon>Asterales</taxon>
        <taxon>Asteraceae</taxon>
        <taxon>Asteroideae</taxon>
        <taxon>Anthemideae</taxon>
        <taxon>Anthemidinae</taxon>
        <taxon>Tanacetum</taxon>
    </lineage>
</organism>
<accession>A0ABQ5DQU6</accession>
<dbReference type="GO" id="GO:0003964">
    <property type="term" value="F:RNA-directed DNA polymerase activity"/>
    <property type="evidence" value="ECO:0007669"/>
    <property type="project" value="UniProtKB-KW"/>
</dbReference>
<reference evidence="1" key="2">
    <citation type="submission" date="2022-01" db="EMBL/GenBank/DDBJ databases">
        <authorList>
            <person name="Yamashiro T."/>
            <person name="Shiraishi A."/>
            <person name="Satake H."/>
            <person name="Nakayama K."/>
        </authorList>
    </citation>
    <scope>NUCLEOTIDE SEQUENCE</scope>
</reference>
<name>A0ABQ5DQU6_9ASTR</name>
<dbReference type="EMBL" id="BQNB010015494">
    <property type="protein sequence ID" value="GJT40663.1"/>
    <property type="molecule type" value="Genomic_DNA"/>
</dbReference>
<keyword evidence="1" id="KW-0548">Nucleotidyltransferase</keyword>
<gene>
    <name evidence="1" type="ORF">Tco_0940528</name>
</gene>
<protein>
    <submittedName>
        <fullName evidence="1">Reverse transcriptase domain-containing protein</fullName>
    </submittedName>
</protein>
<proteinExistence type="predicted"/>
<sequence length="216" mass="24576">MDFVTKLPKSSLATTQFGWFCDDLLSCNSLLPIAEETDLMDKLCKNNDLGTSLDMSTTYHPQTDGQSEEVIQTLEEGDAACFSIAIRLWKGLGVNHLPLCHSPMCWAEVGQVQLTGLEIVQETTEKIIQIKQRMQVAHDSCPNCQVSIGTLDEAPEFTWVEFEDKFRMIIQSLRKDYTVVKCRVLILEDKAHLTGEDYNSPCFRVIYDVNIFTMYF</sequence>
<keyword evidence="2" id="KW-1185">Reference proteome</keyword>
<evidence type="ECO:0000313" key="2">
    <source>
        <dbReference type="Proteomes" id="UP001151760"/>
    </source>
</evidence>
<dbReference type="Proteomes" id="UP001151760">
    <property type="component" value="Unassembled WGS sequence"/>
</dbReference>
<reference evidence="1" key="1">
    <citation type="journal article" date="2022" name="Int. J. Mol. Sci.">
        <title>Draft Genome of Tanacetum Coccineum: Genomic Comparison of Closely Related Tanacetum-Family Plants.</title>
        <authorList>
            <person name="Yamashiro T."/>
            <person name="Shiraishi A."/>
            <person name="Nakayama K."/>
            <person name="Satake H."/>
        </authorList>
    </citation>
    <scope>NUCLEOTIDE SEQUENCE</scope>
</reference>
<comment type="caution">
    <text evidence="1">The sequence shown here is derived from an EMBL/GenBank/DDBJ whole genome shotgun (WGS) entry which is preliminary data.</text>
</comment>